<dbReference type="EC" id="2.7.1.58" evidence="1"/>
<keyword evidence="2" id="KW-1185">Reference proteome</keyword>
<keyword evidence="1" id="KW-0808">Transferase</keyword>
<proteinExistence type="predicted"/>
<dbReference type="GO" id="GO:0008671">
    <property type="term" value="F:2-dehydro-3-deoxygalactonokinase activity"/>
    <property type="evidence" value="ECO:0007669"/>
    <property type="project" value="UniProtKB-EC"/>
</dbReference>
<sequence>MASSVERLSEPANPSIREQTPAWIGVDWGTSNLRVWVMNSDNHPLHALESSAGMGTLEPSQFEPTLLGLIEPYLDASRVLPVICCGMVGARQGWSDAGYLTTPVDQQSRAQAHFTQTNDKRISVHILPGVKQLSPADVMRGEETQIAGLLLQTPTFSGTVCLPGTHTKWVSIENSTINSFQTCMSGELFALLSKQSVLRHSVQSENWSDEAFDQAVASVIEKPETLASALFSLRAESLVNAVPDEVLRSRLSGLLIGAELASCRSLWSDKKVMIVGDAKLAGLYAQAMSTLDSQVNLVEGDAMTLSGLIANYQSQLELQR</sequence>
<dbReference type="InterPro" id="IPR042257">
    <property type="entry name" value="DGOK_C"/>
</dbReference>
<dbReference type="AlphaFoldDB" id="A0A2Z2NS62"/>
<protein>
    <submittedName>
        <fullName evidence="1">Putative 2-dehydro-3-deoxygalactonokinase DgoK1</fullName>
        <ecNumber evidence="1">2.7.1.58</ecNumber>
    </submittedName>
</protein>
<dbReference type="InterPro" id="IPR042258">
    <property type="entry name" value="DGOK_N"/>
</dbReference>
<dbReference type="Gene3D" id="3.30.420.310">
    <property type="entry name" value="2-keto-3-deoxy-galactonokinase, C-terminal domain"/>
    <property type="match status" value="1"/>
</dbReference>
<dbReference type="KEGG" id="gai:IMCC3135_21225"/>
<evidence type="ECO:0000313" key="1">
    <source>
        <dbReference type="EMBL" id="ASJ74322.1"/>
    </source>
</evidence>
<dbReference type="EMBL" id="CP018632">
    <property type="protein sequence ID" value="ASJ74322.1"/>
    <property type="molecule type" value="Genomic_DNA"/>
</dbReference>
<dbReference type="GO" id="GO:0034194">
    <property type="term" value="P:D-galactonate catabolic process"/>
    <property type="evidence" value="ECO:0007669"/>
    <property type="project" value="InterPro"/>
</dbReference>
<reference evidence="1 2" key="1">
    <citation type="submission" date="2016-12" db="EMBL/GenBank/DDBJ databases">
        <authorList>
            <person name="Song W.-J."/>
            <person name="Kurnit D.M."/>
        </authorList>
    </citation>
    <scope>NUCLEOTIDE SEQUENCE [LARGE SCALE GENOMIC DNA]</scope>
    <source>
        <strain evidence="1 2">IMCC3135</strain>
    </source>
</reference>
<dbReference type="Pfam" id="PF05035">
    <property type="entry name" value="DGOK"/>
    <property type="match status" value="1"/>
</dbReference>
<name>A0A2Z2NS62_9GAMM</name>
<organism evidence="1 2">
    <name type="scientific">Granulosicoccus antarcticus IMCC3135</name>
    <dbReference type="NCBI Taxonomy" id="1192854"/>
    <lineage>
        <taxon>Bacteria</taxon>
        <taxon>Pseudomonadati</taxon>
        <taxon>Pseudomonadota</taxon>
        <taxon>Gammaproteobacteria</taxon>
        <taxon>Chromatiales</taxon>
        <taxon>Granulosicoccaceae</taxon>
        <taxon>Granulosicoccus</taxon>
    </lineage>
</organism>
<dbReference type="RefSeq" id="WP_205737648.1">
    <property type="nucleotide sequence ID" value="NZ_CP018632.1"/>
</dbReference>
<accession>A0A2Z2NS62</accession>
<dbReference type="InterPro" id="IPR007729">
    <property type="entry name" value="DGOK"/>
</dbReference>
<keyword evidence="1" id="KW-0418">Kinase</keyword>
<dbReference type="Gene3D" id="3.30.420.300">
    <property type="entry name" value="2-keto-3-deoxy-galactonokinase, substrate binding domain"/>
    <property type="match status" value="1"/>
</dbReference>
<dbReference type="Proteomes" id="UP000250079">
    <property type="component" value="Chromosome"/>
</dbReference>
<gene>
    <name evidence="1" type="primary">dgoK1_1</name>
    <name evidence="1" type="ORF">IMCC3135_21225</name>
</gene>
<evidence type="ECO:0000313" key="2">
    <source>
        <dbReference type="Proteomes" id="UP000250079"/>
    </source>
</evidence>